<dbReference type="EMBL" id="JACHIT010000002">
    <property type="protein sequence ID" value="MBB5916843.1"/>
    <property type="molecule type" value="Genomic_DNA"/>
</dbReference>
<dbReference type="AlphaFoldDB" id="A0A7W9PJG2"/>
<name>A0A7W9PJG2_9NOCA</name>
<comment type="caution">
    <text evidence="1">The sequence shown here is derived from an EMBL/GenBank/DDBJ whole genome shotgun (WGS) entry which is preliminary data.</text>
</comment>
<dbReference type="Proteomes" id="UP000540412">
    <property type="component" value="Unassembled WGS sequence"/>
</dbReference>
<keyword evidence="2" id="KW-1185">Reference proteome</keyword>
<evidence type="ECO:0000313" key="2">
    <source>
        <dbReference type="Proteomes" id="UP000540412"/>
    </source>
</evidence>
<gene>
    <name evidence="1" type="ORF">BJY24_005755</name>
</gene>
<reference evidence="1 2" key="1">
    <citation type="submission" date="2020-08" db="EMBL/GenBank/DDBJ databases">
        <title>Sequencing the genomes of 1000 actinobacteria strains.</title>
        <authorList>
            <person name="Klenk H.-P."/>
        </authorList>
    </citation>
    <scope>NUCLEOTIDE SEQUENCE [LARGE SCALE GENOMIC DNA]</scope>
    <source>
        <strain evidence="1 2">DSM 43582</strain>
    </source>
</reference>
<accession>A0A7W9PJG2</accession>
<dbReference type="RefSeq" id="WP_040751791.1">
    <property type="nucleotide sequence ID" value="NZ_JACHIT010000002.1"/>
</dbReference>
<evidence type="ECO:0008006" key="3">
    <source>
        <dbReference type="Google" id="ProtNLM"/>
    </source>
</evidence>
<protein>
    <recommendedName>
        <fullName evidence="3">DUF4254 domain-containing protein</fullName>
    </recommendedName>
</protein>
<evidence type="ECO:0000313" key="1">
    <source>
        <dbReference type="EMBL" id="MBB5916843.1"/>
    </source>
</evidence>
<proteinExistence type="predicted"/>
<sequence>MNVSAVDRGVGLPDWHELLAAFVGATAASRHPITVWACELGALYRKSCPQHPVVAIRRMELIGAIDGWAARYLRRSSSAKSVGAHVDRMAAATARALRALRVCESVGDREHAAWTAAAALADEWADIVSGMPPRRYGGPGAHGW</sequence>
<organism evidence="1 2">
    <name type="scientific">Nocardia transvalensis</name>
    <dbReference type="NCBI Taxonomy" id="37333"/>
    <lineage>
        <taxon>Bacteria</taxon>
        <taxon>Bacillati</taxon>
        <taxon>Actinomycetota</taxon>
        <taxon>Actinomycetes</taxon>
        <taxon>Mycobacteriales</taxon>
        <taxon>Nocardiaceae</taxon>
        <taxon>Nocardia</taxon>
    </lineage>
</organism>